<evidence type="ECO:0000256" key="4">
    <source>
        <dbReference type="ARBA" id="ARBA00022658"/>
    </source>
</evidence>
<dbReference type="GeneID" id="85311045"/>
<dbReference type="SUPFAM" id="SSF50985">
    <property type="entry name" value="RCC1/BLIP-II"/>
    <property type="match status" value="1"/>
</dbReference>
<evidence type="ECO:0000256" key="7">
    <source>
        <dbReference type="PROSITE-ProRule" id="PRU00235"/>
    </source>
</evidence>
<dbReference type="InterPro" id="IPR015947">
    <property type="entry name" value="PUA-like_sf"/>
</dbReference>
<evidence type="ECO:0000256" key="6">
    <source>
        <dbReference type="ARBA" id="ARBA00023242"/>
    </source>
</evidence>
<evidence type="ECO:0000256" key="8">
    <source>
        <dbReference type="SAM" id="MobiDB-lite"/>
    </source>
</evidence>
<dbReference type="InterPro" id="IPR002740">
    <property type="entry name" value="EVE_domain"/>
</dbReference>
<keyword evidence="3" id="KW-0597">Phosphoprotein</keyword>
<dbReference type="CDD" id="cd21133">
    <property type="entry name" value="EVE"/>
    <property type="match status" value="1"/>
</dbReference>
<dbReference type="FunFam" id="3.10.590.10:FF:000003">
    <property type="entry name" value="Thymocyte nuclear protein 1"/>
    <property type="match status" value="1"/>
</dbReference>
<feature type="compositionally biased region" description="Low complexity" evidence="8">
    <location>
        <begin position="679"/>
        <end position="690"/>
    </location>
</feature>
<dbReference type="PROSITE" id="PS50012">
    <property type="entry name" value="RCC1_3"/>
    <property type="match status" value="6"/>
</dbReference>
<dbReference type="SUPFAM" id="SSF88697">
    <property type="entry name" value="PUA domain-like"/>
    <property type="match status" value="1"/>
</dbReference>
<protein>
    <recommendedName>
        <fullName evidence="2">Thymocyte nuclear protein 1</fullName>
    </recommendedName>
</protein>
<feature type="compositionally biased region" description="Basic residues" evidence="8">
    <location>
        <begin position="554"/>
        <end position="564"/>
    </location>
</feature>
<dbReference type="GO" id="GO:0005634">
    <property type="term" value="C:nucleus"/>
    <property type="evidence" value="ECO:0007669"/>
    <property type="project" value="UniProtKB-SubCell"/>
</dbReference>
<feature type="repeat" description="RCC1" evidence="7">
    <location>
        <begin position="404"/>
        <end position="464"/>
    </location>
</feature>
<evidence type="ECO:0000313" key="12">
    <source>
        <dbReference type="Proteomes" id="UP001244011"/>
    </source>
</evidence>
<sequence>MPPKRPANASKGVTARNASKRARSSTKATQASQDPSRSRPRSREGEEAANMSRSSKTSKRTRAGSPTTGGRQPKRLNATETLNRAPAQRLNIYVFGRNASGELGLGPSAGTDDVAHPLPNPNLAAESVGIVQLDVGGKHCAALTHDNRVLTWGANDLEALGRDTAWDGGMGGVSDAKDGINAKVNPKQSTPGEVDMSGVPQGTVFTQVAASDNATFALTSQGLVYGWGAMRSLEGIAGFAENGQVQRMPTLVPALERVIKIAAADNHVLALTAAGTVYTWGSGERGQLGRHLQGRRKSGRLVPKLDPSIDADLVSSLVPHKLSLKDIVDIGVGADYSFAIGKDGSVYSWGDNSFGQTGIGIDNDAAGRLGYIFNSTLVESLKDLGKFVHIAGGNKHTVATTSDGDCFAWGDASDFATGLKLDNLPSDRVIRNNGRTLAKPTRIPELKATLTASGGDHSIAITPDHRVFSWGSNNSHQTGHEGDDAIKTPTLLDHPSLREKEFVWVGAGGQFTLLAEEAGGDLSSIPEHTEPIATRSPLKSPPRATKTPQESSAKKPRGNKKSAATKKAAEKKDTAQATGPNGSSSAPGGKQYWLMKAEPETRMEKGVDVRFSIDDLAARTEPEPWDGIRAYAARNNLRAMKKGDLAFFYHSNCKEPAIVGTMEVVQEHSPDLTAHDPKAPYYDPSSKPSDPKWSVVHVEFRSKFAVPIGLKELRTLGTPGKPLENMQMLKQSRLSVSKVSPGEWEFLNNLAQEKKDG</sequence>
<dbReference type="PANTHER" id="PTHR45982">
    <property type="entry name" value="REGULATOR OF CHROMOSOME CONDENSATION"/>
    <property type="match status" value="1"/>
</dbReference>
<evidence type="ECO:0000259" key="9">
    <source>
        <dbReference type="Pfam" id="PF01878"/>
    </source>
</evidence>
<keyword evidence="6" id="KW-0539">Nucleus</keyword>
<feature type="repeat" description="RCC1" evidence="7">
    <location>
        <begin position="275"/>
        <end position="343"/>
    </location>
</feature>
<evidence type="ECO:0000259" key="10">
    <source>
        <dbReference type="Pfam" id="PF25390"/>
    </source>
</evidence>
<proteinExistence type="predicted"/>
<dbReference type="AlphaFoldDB" id="A0AAJ0BZW8"/>
<comment type="subcellular location">
    <subcellularLocation>
        <location evidence="1">Nucleus</location>
    </subcellularLocation>
</comment>
<dbReference type="Pfam" id="PF25390">
    <property type="entry name" value="WD40_RLD"/>
    <property type="match status" value="1"/>
</dbReference>
<feature type="region of interest" description="Disordered" evidence="8">
    <location>
        <begin position="1"/>
        <end position="83"/>
    </location>
</feature>
<evidence type="ECO:0000313" key="11">
    <source>
        <dbReference type="EMBL" id="KAK1767380.1"/>
    </source>
</evidence>
<dbReference type="Gene3D" id="2.130.10.30">
    <property type="entry name" value="Regulator of chromosome condensation 1/beta-lactamase-inhibitor protein II"/>
    <property type="match status" value="1"/>
</dbReference>
<feature type="region of interest" description="Disordered" evidence="8">
    <location>
        <begin position="522"/>
        <end position="591"/>
    </location>
</feature>
<feature type="domain" description="EVE" evidence="9">
    <location>
        <begin position="591"/>
        <end position="748"/>
    </location>
</feature>
<feature type="domain" description="RCC1-like" evidence="10">
    <location>
        <begin position="92"/>
        <end position="513"/>
    </location>
</feature>
<dbReference type="PROSITE" id="PS00625">
    <property type="entry name" value="RCC1_1"/>
    <property type="match status" value="1"/>
</dbReference>
<feature type="repeat" description="RCC1" evidence="7">
    <location>
        <begin position="344"/>
        <end position="403"/>
    </location>
</feature>
<keyword evidence="12" id="KW-1185">Reference proteome</keyword>
<dbReference type="PANTHER" id="PTHR45982:SF1">
    <property type="entry name" value="REGULATOR OF CHROMOSOME CONDENSATION"/>
    <property type="match status" value="1"/>
</dbReference>
<reference evidence="11" key="1">
    <citation type="submission" date="2023-06" db="EMBL/GenBank/DDBJ databases">
        <title>Genome-scale phylogeny and comparative genomics of the fungal order Sordariales.</title>
        <authorList>
            <consortium name="Lawrence Berkeley National Laboratory"/>
            <person name="Hensen N."/>
            <person name="Bonometti L."/>
            <person name="Westerberg I."/>
            <person name="Brannstrom I.O."/>
            <person name="Guillou S."/>
            <person name="Cros-Aarteil S."/>
            <person name="Calhoun S."/>
            <person name="Haridas S."/>
            <person name="Kuo A."/>
            <person name="Mondo S."/>
            <person name="Pangilinan J."/>
            <person name="Riley R."/>
            <person name="Labutti K."/>
            <person name="Andreopoulos B."/>
            <person name="Lipzen A."/>
            <person name="Chen C."/>
            <person name="Yanf M."/>
            <person name="Daum C."/>
            <person name="Ng V."/>
            <person name="Clum A."/>
            <person name="Steindorff A."/>
            <person name="Ohm R."/>
            <person name="Martin F."/>
            <person name="Silar P."/>
            <person name="Natvig D."/>
            <person name="Lalanne C."/>
            <person name="Gautier V."/>
            <person name="Ament-Velasquez S.L."/>
            <person name="Kruys A."/>
            <person name="Hutchinson M.I."/>
            <person name="Powell A.J."/>
            <person name="Barry K."/>
            <person name="Miller A.N."/>
            <person name="Grigoriev I.V."/>
            <person name="Debuchy R."/>
            <person name="Gladieux P."/>
            <person name="Thoren M.H."/>
            <person name="Johannesson H."/>
        </authorList>
    </citation>
    <scope>NUCLEOTIDE SEQUENCE</scope>
    <source>
        <strain evidence="11">8032-3</strain>
    </source>
</reference>
<gene>
    <name evidence="11" type="ORF">QBC33DRAFT_538157</name>
</gene>
<dbReference type="EMBL" id="MU839008">
    <property type="protein sequence ID" value="KAK1767380.1"/>
    <property type="molecule type" value="Genomic_DNA"/>
</dbReference>
<keyword evidence="5" id="KW-0677">Repeat</keyword>
<evidence type="ECO:0000256" key="1">
    <source>
        <dbReference type="ARBA" id="ARBA00004123"/>
    </source>
</evidence>
<dbReference type="GO" id="GO:0005737">
    <property type="term" value="C:cytoplasm"/>
    <property type="evidence" value="ECO:0007669"/>
    <property type="project" value="TreeGrafter"/>
</dbReference>
<accession>A0AAJ0BZW8</accession>
<keyword evidence="4" id="KW-0344">Guanine-nucleotide releasing factor</keyword>
<dbReference type="GO" id="GO:0005085">
    <property type="term" value="F:guanyl-nucleotide exchange factor activity"/>
    <property type="evidence" value="ECO:0007669"/>
    <property type="project" value="TreeGrafter"/>
</dbReference>
<evidence type="ECO:0000256" key="5">
    <source>
        <dbReference type="ARBA" id="ARBA00022737"/>
    </source>
</evidence>
<comment type="caution">
    <text evidence="11">The sequence shown here is derived from an EMBL/GenBank/DDBJ whole genome shotgun (WGS) entry which is preliminary data.</text>
</comment>
<feature type="repeat" description="RCC1" evidence="7">
    <location>
        <begin position="222"/>
        <end position="274"/>
    </location>
</feature>
<dbReference type="RefSeq" id="XP_060283593.1">
    <property type="nucleotide sequence ID" value="XM_060427858.1"/>
</dbReference>
<dbReference type="InterPro" id="IPR058923">
    <property type="entry name" value="RCC1-like_dom"/>
</dbReference>
<feature type="repeat" description="RCC1" evidence="7">
    <location>
        <begin position="90"/>
        <end position="146"/>
    </location>
</feature>
<dbReference type="InterPro" id="IPR000408">
    <property type="entry name" value="Reg_chr_condens"/>
</dbReference>
<dbReference type="InterPro" id="IPR009091">
    <property type="entry name" value="RCC1/BLIP-II"/>
</dbReference>
<feature type="compositionally biased region" description="Polar residues" evidence="8">
    <location>
        <begin position="25"/>
        <end position="34"/>
    </location>
</feature>
<dbReference type="InterPro" id="IPR051553">
    <property type="entry name" value="Ran_GTPase-activating"/>
</dbReference>
<dbReference type="PRINTS" id="PR00633">
    <property type="entry name" value="RCCNDNSATION"/>
</dbReference>
<dbReference type="Pfam" id="PF01878">
    <property type="entry name" value="EVE"/>
    <property type="match status" value="1"/>
</dbReference>
<dbReference type="Gene3D" id="3.10.590.10">
    <property type="entry name" value="ph1033 like domains"/>
    <property type="match status" value="1"/>
</dbReference>
<dbReference type="Proteomes" id="UP001244011">
    <property type="component" value="Unassembled WGS sequence"/>
</dbReference>
<evidence type="ECO:0000256" key="2">
    <source>
        <dbReference type="ARBA" id="ARBA00014654"/>
    </source>
</evidence>
<organism evidence="11 12">
    <name type="scientific">Phialemonium atrogriseum</name>
    <dbReference type="NCBI Taxonomy" id="1093897"/>
    <lineage>
        <taxon>Eukaryota</taxon>
        <taxon>Fungi</taxon>
        <taxon>Dikarya</taxon>
        <taxon>Ascomycota</taxon>
        <taxon>Pezizomycotina</taxon>
        <taxon>Sordariomycetes</taxon>
        <taxon>Sordariomycetidae</taxon>
        <taxon>Cephalothecales</taxon>
        <taxon>Cephalothecaceae</taxon>
        <taxon>Phialemonium</taxon>
    </lineage>
</organism>
<feature type="region of interest" description="Disordered" evidence="8">
    <location>
        <begin position="671"/>
        <end position="690"/>
    </location>
</feature>
<evidence type="ECO:0000256" key="3">
    <source>
        <dbReference type="ARBA" id="ARBA00022553"/>
    </source>
</evidence>
<name>A0AAJ0BZW8_9PEZI</name>
<feature type="repeat" description="RCC1" evidence="7">
    <location>
        <begin position="465"/>
        <end position="518"/>
    </location>
</feature>
<dbReference type="InterPro" id="IPR047197">
    <property type="entry name" value="THYN1-like_EVE"/>
</dbReference>